<feature type="compositionally biased region" description="Polar residues" evidence="1">
    <location>
        <begin position="26"/>
        <end position="37"/>
    </location>
</feature>
<feature type="region of interest" description="Disordered" evidence="1">
    <location>
        <begin position="449"/>
        <end position="477"/>
    </location>
</feature>
<evidence type="ECO:0000313" key="3">
    <source>
        <dbReference type="Proteomes" id="UP000327118"/>
    </source>
</evidence>
<dbReference type="EMBL" id="ML739092">
    <property type="protein sequence ID" value="KAE8353651.1"/>
    <property type="molecule type" value="Genomic_DNA"/>
</dbReference>
<keyword evidence="3" id="KW-1185">Reference proteome</keyword>
<evidence type="ECO:0000313" key="2">
    <source>
        <dbReference type="EMBL" id="KAE8353651.1"/>
    </source>
</evidence>
<proteinExistence type="predicted"/>
<feature type="compositionally biased region" description="Basic and acidic residues" evidence="1">
    <location>
        <begin position="256"/>
        <end position="266"/>
    </location>
</feature>
<feature type="compositionally biased region" description="Polar residues" evidence="1">
    <location>
        <begin position="182"/>
        <end position="209"/>
    </location>
</feature>
<feature type="compositionally biased region" description="Low complexity" evidence="1">
    <location>
        <begin position="738"/>
        <end position="752"/>
    </location>
</feature>
<feature type="compositionally biased region" description="Polar residues" evidence="1">
    <location>
        <begin position="657"/>
        <end position="686"/>
    </location>
</feature>
<feature type="region of interest" description="Disordered" evidence="1">
    <location>
        <begin position="174"/>
        <end position="323"/>
    </location>
</feature>
<protein>
    <recommendedName>
        <fullName evidence="4">Cell wall proline rich protein</fullName>
    </recommendedName>
</protein>
<feature type="compositionally biased region" description="Low complexity" evidence="1">
    <location>
        <begin position="796"/>
        <end position="806"/>
    </location>
</feature>
<dbReference type="OrthoDB" id="5406427at2759"/>
<feature type="compositionally biased region" description="Basic and acidic residues" evidence="1">
    <location>
        <begin position="234"/>
        <end position="249"/>
    </location>
</feature>
<feature type="region of interest" description="Disordered" evidence="1">
    <location>
        <begin position="26"/>
        <end position="101"/>
    </location>
</feature>
<evidence type="ECO:0000256" key="1">
    <source>
        <dbReference type="SAM" id="MobiDB-lite"/>
    </source>
</evidence>
<dbReference type="AlphaFoldDB" id="A0A5N6Z7K9"/>
<feature type="compositionally biased region" description="Low complexity" evidence="1">
    <location>
        <begin position="836"/>
        <end position="852"/>
    </location>
</feature>
<feature type="compositionally biased region" description="Low complexity" evidence="1">
    <location>
        <begin position="117"/>
        <end position="130"/>
    </location>
</feature>
<feature type="compositionally biased region" description="Polar residues" evidence="1">
    <location>
        <begin position="271"/>
        <end position="283"/>
    </location>
</feature>
<accession>A0A5N6Z7K9</accession>
<feature type="compositionally biased region" description="Polar residues" evidence="1">
    <location>
        <begin position="464"/>
        <end position="473"/>
    </location>
</feature>
<feature type="compositionally biased region" description="Polar residues" evidence="1">
    <location>
        <begin position="757"/>
        <end position="783"/>
    </location>
</feature>
<feature type="compositionally biased region" description="Polar residues" evidence="1">
    <location>
        <begin position="76"/>
        <end position="87"/>
    </location>
</feature>
<feature type="region of interest" description="Disordered" evidence="1">
    <location>
        <begin position="340"/>
        <end position="435"/>
    </location>
</feature>
<feature type="region of interest" description="Disordered" evidence="1">
    <location>
        <begin position="117"/>
        <end position="157"/>
    </location>
</feature>
<organism evidence="2 3">
    <name type="scientific">Aspergillus coremiiformis</name>
    <dbReference type="NCBI Taxonomy" id="138285"/>
    <lineage>
        <taxon>Eukaryota</taxon>
        <taxon>Fungi</taxon>
        <taxon>Dikarya</taxon>
        <taxon>Ascomycota</taxon>
        <taxon>Pezizomycotina</taxon>
        <taxon>Eurotiomycetes</taxon>
        <taxon>Eurotiomycetidae</taxon>
        <taxon>Eurotiales</taxon>
        <taxon>Aspergillaceae</taxon>
        <taxon>Aspergillus</taxon>
        <taxon>Aspergillus subgen. Circumdati</taxon>
    </lineage>
</organism>
<feature type="compositionally biased region" description="Basic residues" evidence="1">
    <location>
        <begin position="377"/>
        <end position="391"/>
    </location>
</feature>
<name>A0A5N6Z7K9_9EURO</name>
<feature type="compositionally biased region" description="Polar residues" evidence="1">
    <location>
        <begin position="611"/>
        <end position="624"/>
    </location>
</feature>
<gene>
    <name evidence="2" type="ORF">BDV28DRAFT_132766</name>
</gene>
<feature type="region of interest" description="Disordered" evidence="1">
    <location>
        <begin position="830"/>
        <end position="881"/>
    </location>
</feature>
<evidence type="ECO:0008006" key="4">
    <source>
        <dbReference type="Google" id="ProtNLM"/>
    </source>
</evidence>
<feature type="compositionally biased region" description="Polar residues" evidence="1">
    <location>
        <begin position="633"/>
        <end position="646"/>
    </location>
</feature>
<feature type="region of interest" description="Disordered" evidence="1">
    <location>
        <begin position="577"/>
        <end position="806"/>
    </location>
</feature>
<feature type="compositionally biased region" description="Basic and acidic residues" evidence="1">
    <location>
        <begin position="340"/>
        <end position="355"/>
    </location>
</feature>
<sequence>MASVSLPFQPQRTSAFSQYLDSSVQFPSRHSRGNLSMSAPLPNPPFIFPARDPDTISQTPTIQPGGPPPLPAFSFNPGSEDSSQPSMPTLPPSRPGGHRRRCSEFVGGERLVSLGTVEVSQNSEESSNTTPLNLPAPGPGFSAGGPGGRRHAHRRSAAVSSVDLTAISDTLDLKPTVGSAPLFSTDSKSELSASDETLRPTSYSATTLGRPTPPASPRIMINDESLLSIQPETVSDHRTGERPISEVSKESGSTIRPEDIARDSEKPSLPTDKQPSPVNQNQKPRPKTADASLMLDPNMITGTDDVSQIKRPLSATGHSRFRKSISAGILDAALRRHHGMSDDSHWTESPRHSSSDDSDSYASTEDARGSFESMPATKKKSKAKKRQKKVRSWAGAILTRGKGKRHQSKQDGTNKSKIPPPIITRTNSDLGSALDVNFDDDEDIVIIRTPTNPASPKSHEPTTEVETQPSLESSWKPRSFYEQTTETDALSPIIDLDAALGPFNTPDGRSRNVAESGFSAATRRMYSGGRRGEFVGPEMRYHRRAESAPEMPPFDRSFLNQARFANTASLENPDVFNEEEEDAFLAATSDSPKHSDEKPPVPTVKSGAKSVKNQPEGSKNSSDTITKEHMTEVDTQQSGLGIQQNGLPEPPEPNDISAYQDNHSPVQQQFAINQFQSAKNPFSNRPKSPGSAEIIKQDLWQCRLGVPPSPDISPRFLPVDNRPSTSPIELTPNIPPFSLQGRSSLSNSSFPSPDFIGSSSDAPRSITTSSTTDRNFSTPSYNPSVDFPHTSIDDVPSLTSSSSSTTNPLNRFSANFFQRSTERSASFSAAVHRRSSQSNSSKRSSLASLSKLVVGSHTERSKLSYEEKPPSDEPARVKKKGHRISRLMHFWRTKDKDKFNGGVVQEERPP</sequence>
<feature type="compositionally biased region" description="Basic and acidic residues" evidence="1">
    <location>
        <begin position="857"/>
        <end position="876"/>
    </location>
</feature>
<reference evidence="3" key="1">
    <citation type="submission" date="2019-04" db="EMBL/GenBank/DDBJ databases">
        <title>Friends and foes A comparative genomics studyof 23 Aspergillus species from section Flavi.</title>
        <authorList>
            <consortium name="DOE Joint Genome Institute"/>
            <person name="Kjaerbolling I."/>
            <person name="Vesth T."/>
            <person name="Frisvad J.C."/>
            <person name="Nybo J.L."/>
            <person name="Theobald S."/>
            <person name="Kildgaard S."/>
            <person name="Isbrandt T."/>
            <person name="Kuo A."/>
            <person name="Sato A."/>
            <person name="Lyhne E.K."/>
            <person name="Kogle M.E."/>
            <person name="Wiebenga A."/>
            <person name="Kun R.S."/>
            <person name="Lubbers R.J."/>
            <person name="Makela M.R."/>
            <person name="Barry K."/>
            <person name="Chovatia M."/>
            <person name="Clum A."/>
            <person name="Daum C."/>
            <person name="Haridas S."/>
            <person name="He G."/>
            <person name="LaButti K."/>
            <person name="Lipzen A."/>
            <person name="Mondo S."/>
            <person name="Riley R."/>
            <person name="Salamov A."/>
            <person name="Simmons B.A."/>
            <person name="Magnuson J.K."/>
            <person name="Henrissat B."/>
            <person name="Mortensen U.H."/>
            <person name="Larsen T.O."/>
            <person name="Devries R.P."/>
            <person name="Grigoriev I.V."/>
            <person name="Machida M."/>
            <person name="Baker S.E."/>
            <person name="Andersen M.R."/>
        </authorList>
    </citation>
    <scope>NUCLEOTIDE SEQUENCE [LARGE SCALE GENOMIC DNA]</scope>
    <source>
        <strain evidence="3">CBS 553.77</strain>
    </source>
</reference>
<dbReference type="Proteomes" id="UP000327118">
    <property type="component" value="Unassembled WGS sequence"/>
</dbReference>